<gene>
    <name evidence="1" type="ORF">J21TS7_28850</name>
</gene>
<keyword evidence="2" id="KW-1185">Reference proteome</keyword>
<evidence type="ECO:0000313" key="1">
    <source>
        <dbReference type="EMBL" id="GIO54567.1"/>
    </source>
</evidence>
<protein>
    <submittedName>
        <fullName evidence="1">Uncharacterized protein</fullName>
    </submittedName>
</protein>
<evidence type="ECO:0000313" key="2">
    <source>
        <dbReference type="Proteomes" id="UP000676601"/>
    </source>
</evidence>
<organism evidence="1 2">
    <name type="scientific">Paenibacillus cineris</name>
    <dbReference type="NCBI Taxonomy" id="237530"/>
    <lineage>
        <taxon>Bacteria</taxon>
        <taxon>Bacillati</taxon>
        <taxon>Bacillota</taxon>
        <taxon>Bacilli</taxon>
        <taxon>Bacillales</taxon>
        <taxon>Paenibacillaceae</taxon>
        <taxon>Paenibacillus</taxon>
    </lineage>
</organism>
<accession>A0ABQ4LDJ6</accession>
<dbReference type="Proteomes" id="UP000676601">
    <property type="component" value="Unassembled WGS sequence"/>
</dbReference>
<dbReference type="EMBL" id="BORU01000001">
    <property type="protein sequence ID" value="GIO54567.1"/>
    <property type="molecule type" value="Genomic_DNA"/>
</dbReference>
<name>A0ABQ4LDJ6_9BACL</name>
<proteinExistence type="predicted"/>
<sequence length="51" mass="6112">MVEQIVRDYIYYYELIDISIKWLDNSSHAKYLRRELNVARTTDPGNIPKLP</sequence>
<comment type="caution">
    <text evidence="1">The sequence shown here is derived from an EMBL/GenBank/DDBJ whole genome shotgun (WGS) entry which is preliminary data.</text>
</comment>
<reference evidence="1 2" key="1">
    <citation type="submission" date="2021-03" db="EMBL/GenBank/DDBJ databases">
        <title>Antimicrobial resistance genes in bacteria isolated from Japanese honey, and their potential for conferring macrolide and lincosamide resistance in the American foulbrood pathogen Paenibacillus larvae.</title>
        <authorList>
            <person name="Okamoto M."/>
            <person name="Kumagai M."/>
            <person name="Kanamori H."/>
            <person name="Takamatsu D."/>
        </authorList>
    </citation>
    <scope>NUCLEOTIDE SEQUENCE [LARGE SCALE GENOMIC DNA]</scope>
    <source>
        <strain evidence="1 2">J21TS7</strain>
    </source>
</reference>